<evidence type="ECO:0000313" key="2">
    <source>
        <dbReference type="Proteomes" id="UP001161422"/>
    </source>
</evidence>
<reference evidence="1" key="1">
    <citation type="journal article" date="2014" name="Int. J. Syst. Evol. Microbiol.">
        <title>Complete genome sequence of Corynebacterium casei LMG S-19264T (=DSM 44701T), isolated from a smear-ripened cheese.</title>
        <authorList>
            <consortium name="US DOE Joint Genome Institute (JGI-PGF)"/>
            <person name="Walter F."/>
            <person name="Albersmeier A."/>
            <person name="Kalinowski J."/>
            <person name="Ruckert C."/>
        </authorList>
    </citation>
    <scope>NUCLEOTIDE SEQUENCE</scope>
    <source>
        <strain evidence="1">NBRC 101628</strain>
    </source>
</reference>
<dbReference type="Proteomes" id="UP001161422">
    <property type="component" value="Unassembled WGS sequence"/>
</dbReference>
<gene>
    <name evidence="1" type="ORF">GCM10007895_06680</name>
</gene>
<comment type="caution">
    <text evidence="1">The sequence shown here is derived from an EMBL/GenBank/DDBJ whole genome shotgun (WGS) entry which is preliminary data.</text>
</comment>
<evidence type="ECO:0000313" key="1">
    <source>
        <dbReference type="EMBL" id="GLP95362.1"/>
    </source>
</evidence>
<evidence type="ECO:0008006" key="3">
    <source>
        <dbReference type="Google" id="ProtNLM"/>
    </source>
</evidence>
<sequence>MSQSVKKAGVKLLRTLSNHAEVIMQAYTSGHVDETQLSPAQLKKLMEAQVLWRPQAGEDLRLRRAVRNLLESGLADERNRQVDANMAGRLARIRTTVANYKESMHRGAYREADVFLEELAETSYSLSESLQRSVRGLWHRIHNEFGYVSSVSAKIRENQLAQQQVSELLDQLELLKFDELAELAGSDRDLRRLLIVSLQQTHAEVSFELASAQTRLLRLLGKFREHLERSQLLKGFVLHCRQNPDYQPRDYAAESHPSELFNQAPGFIRSAAINTQDLEHRDAMLPLLAKLKIRRDKADEALQAGEAFSLEEQTQIQVEAEPIKQAVDDFFCEVIDSGETRSALAYLKQQELDFDPELWIYRVIAGYEGLNAEEQAYFALDRDGQKHQAFDNYIIEDVTMGLR</sequence>
<keyword evidence="2" id="KW-1185">Reference proteome</keyword>
<name>A0AA37RVJ7_9GAMM</name>
<reference evidence="1" key="2">
    <citation type="submission" date="2023-01" db="EMBL/GenBank/DDBJ databases">
        <title>Draft genome sequence of Paraferrimonas sedimenticola strain NBRC 101628.</title>
        <authorList>
            <person name="Sun Q."/>
            <person name="Mori K."/>
        </authorList>
    </citation>
    <scope>NUCLEOTIDE SEQUENCE</scope>
    <source>
        <strain evidence="1">NBRC 101628</strain>
    </source>
</reference>
<organism evidence="1 2">
    <name type="scientific">Paraferrimonas sedimenticola</name>
    <dbReference type="NCBI Taxonomy" id="375674"/>
    <lineage>
        <taxon>Bacteria</taxon>
        <taxon>Pseudomonadati</taxon>
        <taxon>Pseudomonadota</taxon>
        <taxon>Gammaproteobacteria</taxon>
        <taxon>Alteromonadales</taxon>
        <taxon>Ferrimonadaceae</taxon>
        <taxon>Paraferrimonas</taxon>
    </lineage>
</organism>
<proteinExistence type="predicted"/>
<protein>
    <recommendedName>
        <fullName evidence="3">Phosphoenolpyruvate carboxylase</fullName>
    </recommendedName>
</protein>
<accession>A0AA37RVJ7</accession>
<dbReference type="AlphaFoldDB" id="A0AA37RVJ7"/>
<dbReference type="RefSeq" id="WP_095506682.1">
    <property type="nucleotide sequence ID" value="NZ_BSNC01000002.1"/>
</dbReference>
<dbReference type="EMBL" id="BSNC01000002">
    <property type="protein sequence ID" value="GLP95362.1"/>
    <property type="molecule type" value="Genomic_DNA"/>
</dbReference>